<comment type="caution">
    <text evidence="1">The sequence shown here is derived from an EMBL/GenBank/DDBJ whole genome shotgun (WGS) entry which is preliminary data.</text>
</comment>
<protein>
    <submittedName>
        <fullName evidence="1">Uncharacterized protein</fullName>
    </submittedName>
</protein>
<reference evidence="1 2" key="1">
    <citation type="submission" date="2016-08" db="EMBL/GenBank/DDBJ databases">
        <authorList>
            <person name="Seilhamer J.J."/>
        </authorList>
    </citation>
    <scope>NUCLEOTIDE SEQUENCE [LARGE SCALE GENOMIC DNA]</scope>
    <source>
        <strain evidence="1 2">VC14762</strain>
    </source>
</reference>
<evidence type="ECO:0000313" key="2">
    <source>
        <dbReference type="Proteomes" id="UP000188543"/>
    </source>
</evidence>
<proteinExistence type="predicted"/>
<sequence>MQTKLFYEDEHEALQLMVSNSGKTIKEVASFLWPDMKPESAYAKLKTCLNPKGDESLRFGQVIALMRFCNSYEPLQFACDETMHARPDRKAPEDDVVKLTETIQTAADVLTKASAALERIQAQTLTMRSAKRAA</sequence>
<dbReference type="OrthoDB" id="8907817at2"/>
<dbReference type="Proteomes" id="UP000188543">
    <property type="component" value="Unassembled WGS sequence"/>
</dbReference>
<dbReference type="AlphaFoldDB" id="A0A1V2W366"/>
<name>A0A1V2W366_9BURK</name>
<gene>
    <name evidence="1" type="ORF">A8E72_16745</name>
</gene>
<organism evidence="1 2">
    <name type="scientific">Burkholderia cenocepacia</name>
    <dbReference type="NCBI Taxonomy" id="95486"/>
    <lineage>
        <taxon>Bacteria</taxon>
        <taxon>Pseudomonadati</taxon>
        <taxon>Pseudomonadota</taxon>
        <taxon>Betaproteobacteria</taxon>
        <taxon>Burkholderiales</taxon>
        <taxon>Burkholderiaceae</taxon>
        <taxon>Burkholderia</taxon>
        <taxon>Burkholderia cepacia complex</taxon>
    </lineage>
</organism>
<evidence type="ECO:0000313" key="1">
    <source>
        <dbReference type="EMBL" id="ONU85044.1"/>
    </source>
</evidence>
<accession>A0A1V2W366</accession>
<dbReference type="EMBL" id="MUTJ01000053">
    <property type="protein sequence ID" value="ONU85044.1"/>
    <property type="molecule type" value="Genomic_DNA"/>
</dbReference>
<dbReference type="RefSeq" id="WP_077020117.1">
    <property type="nucleotide sequence ID" value="NZ_CADETK010000010.1"/>
</dbReference>